<protein>
    <submittedName>
        <fullName evidence="1">Uncharacterized protein</fullName>
    </submittedName>
</protein>
<sequence>MRSVVTSTVAEKIAERMKVSCLDRINTDGCDCAFTSLHFGPFEGGRRHLSKTCKILRQRFLLQ</sequence>
<evidence type="ECO:0000313" key="2">
    <source>
        <dbReference type="Proteomes" id="UP000012073"/>
    </source>
</evidence>
<organism evidence="1 2">
    <name type="scientific">Chondrus crispus</name>
    <name type="common">Carrageen Irish moss</name>
    <name type="synonym">Polymorpha crispa</name>
    <dbReference type="NCBI Taxonomy" id="2769"/>
    <lineage>
        <taxon>Eukaryota</taxon>
        <taxon>Rhodophyta</taxon>
        <taxon>Florideophyceae</taxon>
        <taxon>Rhodymeniophycidae</taxon>
        <taxon>Gigartinales</taxon>
        <taxon>Gigartinaceae</taxon>
        <taxon>Chondrus</taxon>
    </lineage>
</organism>
<gene>
    <name evidence="1" type="ORF">CHC_T00005500001</name>
</gene>
<dbReference type="KEGG" id="ccp:CHC_T00005500001"/>
<reference evidence="2" key="1">
    <citation type="journal article" date="2013" name="Proc. Natl. Acad. Sci. U.S.A.">
        <title>Genome structure and metabolic features in the red seaweed Chondrus crispus shed light on evolution of the Archaeplastida.</title>
        <authorList>
            <person name="Collen J."/>
            <person name="Porcel B."/>
            <person name="Carre W."/>
            <person name="Ball S.G."/>
            <person name="Chaparro C."/>
            <person name="Tonon T."/>
            <person name="Barbeyron T."/>
            <person name="Michel G."/>
            <person name="Noel B."/>
            <person name="Valentin K."/>
            <person name="Elias M."/>
            <person name="Artiguenave F."/>
            <person name="Arun A."/>
            <person name="Aury J.M."/>
            <person name="Barbosa-Neto J.F."/>
            <person name="Bothwell J.H."/>
            <person name="Bouget F.Y."/>
            <person name="Brillet L."/>
            <person name="Cabello-Hurtado F."/>
            <person name="Capella-Gutierrez S."/>
            <person name="Charrier B."/>
            <person name="Cladiere L."/>
            <person name="Cock J.M."/>
            <person name="Coelho S.M."/>
            <person name="Colleoni C."/>
            <person name="Czjzek M."/>
            <person name="Da Silva C."/>
            <person name="Delage L."/>
            <person name="Denoeud F."/>
            <person name="Deschamps P."/>
            <person name="Dittami S.M."/>
            <person name="Gabaldon T."/>
            <person name="Gachon C.M."/>
            <person name="Groisillier A."/>
            <person name="Herve C."/>
            <person name="Jabbari K."/>
            <person name="Katinka M."/>
            <person name="Kloareg B."/>
            <person name="Kowalczyk N."/>
            <person name="Labadie K."/>
            <person name="Leblanc C."/>
            <person name="Lopez P.J."/>
            <person name="McLachlan D.H."/>
            <person name="Meslet-Cladiere L."/>
            <person name="Moustafa A."/>
            <person name="Nehr Z."/>
            <person name="Nyvall Collen P."/>
            <person name="Panaud O."/>
            <person name="Partensky F."/>
            <person name="Poulain J."/>
            <person name="Rensing S.A."/>
            <person name="Rousvoal S."/>
            <person name="Samson G."/>
            <person name="Symeonidi A."/>
            <person name="Weissenbach J."/>
            <person name="Zambounis A."/>
            <person name="Wincker P."/>
            <person name="Boyen C."/>
        </authorList>
    </citation>
    <scope>NUCLEOTIDE SEQUENCE [LARGE SCALE GENOMIC DNA]</scope>
    <source>
        <strain evidence="2">cv. Stackhouse</strain>
    </source>
</reference>
<evidence type="ECO:0000313" key="1">
    <source>
        <dbReference type="EMBL" id="CDF37356.1"/>
    </source>
</evidence>
<dbReference type="RefSeq" id="XP_005717175.1">
    <property type="nucleotide sequence ID" value="XM_005717118.1"/>
</dbReference>
<proteinExistence type="predicted"/>
<dbReference type="AlphaFoldDB" id="R7QIQ3"/>
<dbReference type="Proteomes" id="UP000012073">
    <property type="component" value="Unassembled WGS sequence"/>
</dbReference>
<dbReference type="Gramene" id="CDF37356">
    <property type="protein sequence ID" value="CDF37356"/>
    <property type="gene ID" value="CHC_T00005500001"/>
</dbReference>
<name>R7QIQ3_CHOCR</name>
<accession>R7QIQ3</accession>
<keyword evidence="2" id="KW-1185">Reference proteome</keyword>
<dbReference type="GeneID" id="17324891"/>
<dbReference type="EMBL" id="HG001832">
    <property type="protein sequence ID" value="CDF37356.1"/>
    <property type="molecule type" value="Genomic_DNA"/>
</dbReference>